<dbReference type="NCBIfam" id="NF005559">
    <property type="entry name" value="PRK07231.1"/>
    <property type="match status" value="1"/>
</dbReference>
<dbReference type="GO" id="GO:0047936">
    <property type="term" value="F:glucose 1-dehydrogenase [NAD(P)+] activity"/>
    <property type="evidence" value="ECO:0007669"/>
    <property type="project" value="UniProtKB-EC"/>
</dbReference>
<dbReference type="SMART" id="SM00822">
    <property type="entry name" value="PKS_KR"/>
    <property type="match status" value="1"/>
</dbReference>
<feature type="domain" description="Ketoreductase" evidence="3">
    <location>
        <begin position="8"/>
        <end position="196"/>
    </location>
</feature>
<dbReference type="FunFam" id="3.40.50.720:FF:000084">
    <property type="entry name" value="Short-chain dehydrogenase reductase"/>
    <property type="match status" value="1"/>
</dbReference>
<sequence>MSTELLNKTALVTGAGGTGGIGFQIATALRDSGAQVILTGRDETRGQAAATQLGDRARFIGADLTDLDSVHALAEQAGPVDILVNNAADAASAHTTEQAVEAFETVFATNVRGPFFLTAALVAQMIARRGGSIINISSVVARHGTPSMSVYGASKAALESLTRSWAAEFAHAGVRVNTVAPGATGSQSVVDALGENLDYVAQTIPLGRIGKTTDVADAVVFLASEQASYITGVLLPVDGGRAAV</sequence>
<dbReference type="InterPro" id="IPR002347">
    <property type="entry name" value="SDR_fam"/>
</dbReference>
<dbReference type="EC" id="1.1.1.47" evidence="4"/>
<dbReference type="EMBL" id="WODA01000025">
    <property type="protein sequence ID" value="MUN08625.1"/>
    <property type="molecule type" value="Genomic_DNA"/>
</dbReference>
<evidence type="ECO:0000256" key="2">
    <source>
        <dbReference type="ARBA" id="ARBA00023002"/>
    </source>
</evidence>
<comment type="similarity">
    <text evidence="1">Belongs to the short-chain dehydrogenases/reductases (SDR) family.</text>
</comment>
<dbReference type="PRINTS" id="PR00081">
    <property type="entry name" value="GDHRDH"/>
</dbReference>
<name>A0A7C9HVZ6_9MICO</name>
<dbReference type="Proteomes" id="UP000480122">
    <property type="component" value="Unassembled WGS sequence"/>
</dbReference>
<evidence type="ECO:0000259" key="3">
    <source>
        <dbReference type="SMART" id="SM00822"/>
    </source>
</evidence>
<dbReference type="InterPro" id="IPR020904">
    <property type="entry name" value="Sc_DH/Rdtase_CS"/>
</dbReference>
<evidence type="ECO:0000313" key="5">
    <source>
        <dbReference type="Proteomes" id="UP000480122"/>
    </source>
</evidence>
<evidence type="ECO:0000256" key="1">
    <source>
        <dbReference type="ARBA" id="ARBA00006484"/>
    </source>
</evidence>
<keyword evidence="5" id="KW-1185">Reference proteome</keyword>
<dbReference type="PANTHER" id="PTHR43639">
    <property type="entry name" value="OXIDOREDUCTASE, SHORT-CHAIN DEHYDROGENASE/REDUCTASE FAMILY (AFU_ORTHOLOGUE AFUA_5G02870)"/>
    <property type="match status" value="1"/>
</dbReference>
<reference evidence="4 5" key="1">
    <citation type="submission" date="2019-11" db="EMBL/GenBank/DDBJ databases">
        <title>Agromyces kandeliae sp. nov., isolated from mangrove soil.</title>
        <authorList>
            <person name="Wang R."/>
        </authorList>
    </citation>
    <scope>NUCLEOTIDE SEQUENCE [LARGE SCALE GENOMIC DNA]</scope>
    <source>
        <strain evidence="4 5">JCM 11431</strain>
    </source>
</reference>
<protein>
    <submittedName>
        <fullName evidence="4">Glucose 1-dehydrogenase</fullName>
        <ecNumber evidence="4">1.1.1.47</ecNumber>
    </submittedName>
</protein>
<dbReference type="SUPFAM" id="SSF51735">
    <property type="entry name" value="NAD(P)-binding Rossmann-fold domains"/>
    <property type="match status" value="1"/>
</dbReference>
<gene>
    <name evidence="4" type="ORF">GLX25_16070</name>
</gene>
<dbReference type="RefSeq" id="WP_155843494.1">
    <property type="nucleotide sequence ID" value="NZ_BAAAIA010000008.1"/>
</dbReference>
<comment type="caution">
    <text evidence="4">The sequence shown here is derived from an EMBL/GenBank/DDBJ whole genome shotgun (WGS) entry which is preliminary data.</text>
</comment>
<evidence type="ECO:0000313" key="4">
    <source>
        <dbReference type="EMBL" id="MUN08625.1"/>
    </source>
</evidence>
<dbReference type="OrthoDB" id="286404at2"/>
<proteinExistence type="inferred from homology"/>
<organism evidence="4 5">
    <name type="scientific">Agromyces luteolus</name>
    <dbReference type="NCBI Taxonomy" id="88373"/>
    <lineage>
        <taxon>Bacteria</taxon>
        <taxon>Bacillati</taxon>
        <taxon>Actinomycetota</taxon>
        <taxon>Actinomycetes</taxon>
        <taxon>Micrococcales</taxon>
        <taxon>Microbacteriaceae</taxon>
        <taxon>Agromyces</taxon>
    </lineage>
</organism>
<dbReference type="InterPro" id="IPR036291">
    <property type="entry name" value="NAD(P)-bd_dom_sf"/>
</dbReference>
<dbReference type="PANTHER" id="PTHR43639:SF1">
    <property type="entry name" value="SHORT-CHAIN DEHYDROGENASE_REDUCTASE FAMILY PROTEIN"/>
    <property type="match status" value="1"/>
</dbReference>
<dbReference type="InterPro" id="IPR057326">
    <property type="entry name" value="KR_dom"/>
</dbReference>
<dbReference type="Gene3D" id="3.40.50.720">
    <property type="entry name" value="NAD(P)-binding Rossmann-like Domain"/>
    <property type="match status" value="1"/>
</dbReference>
<accession>A0A7C9HVZ6</accession>
<dbReference type="CDD" id="cd05233">
    <property type="entry name" value="SDR_c"/>
    <property type="match status" value="1"/>
</dbReference>
<dbReference type="PRINTS" id="PR00080">
    <property type="entry name" value="SDRFAMILY"/>
</dbReference>
<keyword evidence="2 4" id="KW-0560">Oxidoreductase</keyword>
<dbReference type="AlphaFoldDB" id="A0A7C9HVZ6"/>
<dbReference type="Pfam" id="PF13561">
    <property type="entry name" value="adh_short_C2"/>
    <property type="match status" value="1"/>
</dbReference>
<dbReference type="PROSITE" id="PS00061">
    <property type="entry name" value="ADH_SHORT"/>
    <property type="match status" value="1"/>
</dbReference>